<proteinExistence type="predicted"/>
<name>A0A6C0HSK2_9ZZZZ</name>
<dbReference type="GO" id="GO:0005737">
    <property type="term" value="C:cytoplasm"/>
    <property type="evidence" value="ECO:0007669"/>
    <property type="project" value="TreeGrafter"/>
</dbReference>
<protein>
    <submittedName>
        <fullName evidence="7">Uncharacterized protein</fullName>
    </submittedName>
</protein>
<evidence type="ECO:0000256" key="4">
    <source>
        <dbReference type="ARBA" id="ARBA00022692"/>
    </source>
</evidence>
<dbReference type="PANTHER" id="PTHR21461:SF69">
    <property type="entry name" value="GLYCOSYLTRANSFERASE FAMILY 92 PROTEIN"/>
    <property type="match status" value="1"/>
</dbReference>
<dbReference type="InterPro" id="IPR008166">
    <property type="entry name" value="Glyco_transf_92"/>
</dbReference>
<organism evidence="7">
    <name type="scientific">viral metagenome</name>
    <dbReference type="NCBI Taxonomy" id="1070528"/>
    <lineage>
        <taxon>unclassified sequences</taxon>
        <taxon>metagenomes</taxon>
        <taxon>organismal metagenomes</taxon>
    </lineage>
</organism>
<dbReference type="AlphaFoldDB" id="A0A6C0HSK2"/>
<keyword evidence="5" id="KW-1133">Transmembrane helix</keyword>
<keyword evidence="2" id="KW-0328">Glycosyltransferase</keyword>
<accession>A0A6C0HSK2</accession>
<comment type="subcellular location">
    <subcellularLocation>
        <location evidence="1">Membrane</location>
        <topology evidence="1">Single-pass membrane protein</topology>
    </subcellularLocation>
</comment>
<keyword evidence="3" id="KW-0808">Transferase</keyword>
<evidence type="ECO:0000256" key="1">
    <source>
        <dbReference type="ARBA" id="ARBA00004167"/>
    </source>
</evidence>
<dbReference type="GO" id="GO:0016020">
    <property type="term" value="C:membrane"/>
    <property type="evidence" value="ECO:0007669"/>
    <property type="project" value="UniProtKB-SubCell"/>
</dbReference>
<sequence>MCVFLLFFNITNFMSKYFLSMCVIIKDEPNLEEFLMYNYLLGFEHFYIYDNDSSNPIPNRLNHFLFRKLCTVIRISGSKQQLNAFNHCRKVFGHETKWLANFDGDEYICPKNVFSVKDFLKNYDEFDAIGINWVMFGTSFHDNIQNKYVIDAYRWCSDVQNSHIKTIYKPLRAFGIRNNPHCVVLKDPSKYCDPKKNIISGPFNNNYTIDIIQINHYFSKSKEDSINKIKRGRALSSSFGNLLNLDTIHLKNNKIIDDFCPNKYLDKLTALMNTLTINWEIYRVLNKDLHQFVEKNDVFKHFYTYGINEPRCLKITDKYPTFDTNNYRSSYESLKNLTDTEVEKQYILESFKESEVWN</sequence>
<evidence type="ECO:0000256" key="3">
    <source>
        <dbReference type="ARBA" id="ARBA00022679"/>
    </source>
</evidence>
<keyword evidence="6" id="KW-0472">Membrane</keyword>
<evidence type="ECO:0000256" key="6">
    <source>
        <dbReference type="ARBA" id="ARBA00023136"/>
    </source>
</evidence>
<dbReference type="GO" id="GO:0016757">
    <property type="term" value="F:glycosyltransferase activity"/>
    <property type="evidence" value="ECO:0007669"/>
    <property type="project" value="UniProtKB-KW"/>
</dbReference>
<reference evidence="7" key="1">
    <citation type="journal article" date="2020" name="Nature">
        <title>Giant virus diversity and host interactions through global metagenomics.</title>
        <authorList>
            <person name="Schulz F."/>
            <person name="Roux S."/>
            <person name="Paez-Espino D."/>
            <person name="Jungbluth S."/>
            <person name="Walsh D.A."/>
            <person name="Denef V.J."/>
            <person name="McMahon K.D."/>
            <person name="Konstantinidis K.T."/>
            <person name="Eloe-Fadrosh E.A."/>
            <person name="Kyrpides N.C."/>
            <person name="Woyke T."/>
        </authorList>
    </citation>
    <scope>NUCLEOTIDE SEQUENCE</scope>
    <source>
        <strain evidence="7">GVMAG-M-3300023184-167</strain>
    </source>
</reference>
<evidence type="ECO:0000256" key="5">
    <source>
        <dbReference type="ARBA" id="ARBA00022989"/>
    </source>
</evidence>
<dbReference type="EMBL" id="MN740006">
    <property type="protein sequence ID" value="QHT83126.1"/>
    <property type="molecule type" value="Genomic_DNA"/>
</dbReference>
<evidence type="ECO:0000313" key="7">
    <source>
        <dbReference type="EMBL" id="QHT83126.1"/>
    </source>
</evidence>
<dbReference type="PANTHER" id="PTHR21461">
    <property type="entry name" value="GLYCOSYLTRANSFERASE FAMILY 92 PROTEIN"/>
    <property type="match status" value="1"/>
</dbReference>
<keyword evidence="4" id="KW-0812">Transmembrane</keyword>
<evidence type="ECO:0000256" key="2">
    <source>
        <dbReference type="ARBA" id="ARBA00022676"/>
    </source>
</evidence>
<dbReference type="Pfam" id="PF01697">
    <property type="entry name" value="Glyco_transf_92"/>
    <property type="match status" value="1"/>
</dbReference>